<organism evidence="1 2">
    <name type="scientific">Armillaria solidipes</name>
    <dbReference type="NCBI Taxonomy" id="1076256"/>
    <lineage>
        <taxon>Eukaryota</taxon>
        <taxon>Fungi</taxon>
        <taxon>Dikarya</taxon>
        <taxon>Basidiomycota</taxon>
        <taxon>Agaricomycotina</taxon>
        <taxon>Agaricomycetes</taxon>
        <taxon>Agaricomycetidae</taxon>
        <taxon>Agaricales</taxon>
        <taxon>Marasmiineae</taxon>
        <taxon>Physalacriaceae</taxon>
        <taxon>Armillaria</taxon>
    </lineage>
</organism>
<name>A0A2H3BIQ9_9AGAR</name>
<evidence type="ECO:0000313" key="2">
    <source>
        <dbReference type="Proteomes" id="UP000218334"/>
    </source>
</evidence>
<dbReference type="EMBL" id="KZ293425">
    <property type="protein sequence ID" value="PBK70709.1"/>
    <property type="molecule type" value="Genomic_DNA"/>
</dbReference>
<sequence length="165" mass="17869">MSRTYIYAVQSVQTGYYIISTEGDVAGQNVATADGNGGLPAGTFLNFNKVLADNTTDVTIKGASGLYVALPEVFSFTPSSSTLSNLGYKQNATSGSKLVWSNDAANWQVDNTSGVYEIFPEGQDLYWMTDKATGPTVEVKKGSEVIEKENKWTITRIDREERASA</sequence>
<protein>
    <recommendedName>
        <fullName evidence="3">Ricin B lectin domain-containing protein</fullName>
    </recommendedName>
</protein>
<keyword evidence="2" id="KW-1185">Reference proteome</keyword>
<dbReference type="AlphaFoldDB" id="A0A2H3BIQ9"/>
<evidence type="ECO:0000313" key="1">
    <source>
        <dbReference type="EMBL" id="PBK70709.1"/>
    </source>
</evidence>
<accession>A0A2H3BIQ9</accession>
<evidence type="ECO:0008006" key="3">
    <source>
        <dbReference type="Google" id="ProtNLM"/>
    </source>
</evidence>
<dbReference type="Proteomes" id="UP000218334">
    <property type="component" value="Unassembled WGS sequence"/>
</dbReference>
<reference evidence="2" key="1">
    <citation type="journal article" date="2017" name="Nat. Ecol. Evol.">
        <title>Genome expansion and lineage-specific genetic innovations in the forest pathogenic fungi Armillaria.</title>
        <authorList>
            <person name="Sipos G."/>
            <person name="Prasanna A.N."/>
            <person name="Walter M.C."/>
            <person name="O'Connor E."/>
            <person name="Balint B."/>
            <person name="Krizsan K."/>
            <person name="Kiss B."/>
            <person name="Hess J."/>
            <person name="Varga T."/>
            <person name="Slot J."/>
            <person name="Riley R."/>
            <person name="Boka B."/>
            <person name="Rigling D."/>
            <person name="Barry K."/>
            <person name="Lee J."/>
            <person name="Mihaltcheva S."/>
            <person name="LaButti K."/>
            <person name="Lipzen A."/>
            <person name="Waldron R."/>
            <person name="Moloney N.M."/>
            <person name="Sperisen C."/>
            <person name="Kredics L."/>
            <person name="Vagvoelgyi C."/>
            <person name="Patrignani A."/>
            <person name="Fitzpatrick D."/>
            <person name="Nagy I."/>
            <person name="Doyle S."/>
            <person name="Anderson J.B."/>
            <person name="Grigoriev I.V."/>
            <person name="Gueldener U."/>
            <person name="Muensterkoetter M."/>
            <person name="Nagy L.G."/>
        </authorList>
    </citation>
    <scope>NUCLEOTIDE SEQUENCE [LARGE SCALE GENOMIC DNA]</scope>
    <source>
        <strain evidence="2">28-4</strain>
    </source>
</reference>
<gene>
    <name evidence="1" type="ORF">ARMSODRAFT_973993</name>
</gene>
<proteinExistence type="predicted"/>